<name>A0A0F9W284_9ZZZZ</name>
<dbReference type="Pfam" id="PF12399">
    <property type="entry name" value="BCA_ABC_TP_C"/>
    <property type="match status" value="1"/>
</dbReference>
<dbReference type="PANTHER" id="PTHR45772:SF2">
    <property type="entry name" value="ABC TRANSPORTER ATP-BINDING PROTEIN"/>
    <property type="match status" value="1"/>
</dbReference>
<keyword evidence="3" id="KW-0067">ATP-binding</keyword>
<dbReference type="InterPro" id="IPR027417">
    <property type="entry name" value="P-loop_NTPase"/>
</dbReference>
<evidence type="ECO:0000256" key="3">
    <source>
        <dbReference type="ARBA" id="ARBA00022840"/>
    </source>
</evidence>
<dbReference type="CDD" id="cd03219">
    <property type="entry name" value="ABC_Mj1267_LivG_branched"/>
    <property type="match status" value="1"/>
</dbReference>
<dbReference type="GO" id="GO:0005524">
    <property type="term" value="F:ATP binding"/>
    <property type="evidence" value="ECO:0007669"/>
    <property type="project" value="UniProtKB-KW"/>
</dbReference>
<comment type="caution">
    <text evidence="5">The sequence shown here is derived from an EMBL/GenBank/DDBJ whole genome shotgun (WGS) entry which is preliminary data.</text>
</comment>
<dbReference type="PROSITE" id="PS50893">
    <property type="entry name" value="ABC_TRANSPORTER_2"/>
    <property type="match status" value="1"/>
</dbReference>
<evidence type="ECO:0000256" key="1">
    <source>
        <dbReference type="ARBA" id="ARBA00022448"/>
    </source>
</evidence>
<keyword evidence="1" id="KW-0813">Transport</keyword>
<organism evidence="5">
    <name type="scientific">marine sediment metagenome</name>
    <dbReference type="NCBI Taxonomy" id="412755"/>
    <lineage>
        <taxon>unclassified sequences</taxon>
        <taxon>metagenomes</taxon>
        <taxon>ecological metagenomes</taxon>
    </lineage>
</organism>
<dbReference type="SUPFAM" id="SSF52540">
    <property type="entry name" value="P-loop containing nucleoside triphosphate hydrolases"/>
    <property type="match status" value="1"/>
</dbReference>
<dbReference type="Gene3D" id="3.40.50.300">
    <property type="entry name" value="P-loop containing nucleotide triphosphate hydrolases"/>
    <property type="match status" value="1"/>
</dbReference>
<dbReference type="PANTHER" id="PTHR45772">
    <property type="entry name" value="CONSERVED COMPONENT OF ABC TRANSPORTER FOR NATURAL AMINO ACIDS-RELATED"/>
    <property type="match status" value="1"/>
</dbReference>
<dbReference type="GO" id="GO:0016887">
    <property type="term" value="F:ATP hydrolysis activity"/>
    <property type="evidence" value="ECO:0007669"/>
    <property type="project" value="InterPro"/>
</dbReference>
<dbReference type="InterPro" id="IPR003439">
    <property type="entry name" value="ABC_transporter-like_ATP-bd"/>
</dbReference>
<protein>
    <recommendedName>
        <fullName evidence="4">ABC transporter domain-containing protein</fullName>
    </recommendedName>
</protein>
<feature type="domain" description="ABC transporter" evidence="4">
    <location>
        <begin position="6"/>
        <end position="247"/>
    </location>
</feature>
<dbReference type="SMART" id="SM00382">
    <property type="entry name" value="AAA"/>
    <property type="match status" value="1"/>
</dbReference>
<accession>A0A0F9W284</accession>
<dbReference type="Pfam" id="PF00005">
    <property type="entry name" value="ABC_tran"/>
    <property type="match status" value="1"/>
</dbReference>
<dbReference type="InterPro" id="IPR051120">
    <property type="entry name" value="ABC_AA/LPS_Transport"/>
</dbReference>
<dbReference type="EMBL" id="LAZR01000005">
    <property type="protein sequence ID" value="KKO10435.1"/>
    <property type="molecule type" value="Genomic_DNA"/>
</dbReference>
<evidence type="ECO:0000259" key="4">
    <source>
        <dbReference type="PROSITE" id="PS50893"/>
    </source>
</evidence>
<gene>
    <name evidence="5" type="ORF">LCGC14_0029740</name>
</gene>
<sequence>MSDVVLSLQKLHKRFGALQATNDVSLDLQQGEIHALIGPNGAGKSTLIGQIAGNIRPDEGRVYLADTEITGMNIAQRARLGLGRSFQVSSLAEPLSVMRNVMMGVQALQSHSFRFWKPVARDQQLLEPAYEALERMQLSHRAWTPVSELSHGERRQVEVACALALKPRALLLDEPMAGLGPEGSAKLTELLEALKLEVPILLIEHDMEAVFRLADRISVLVSGSVIAHGDSQAIRQDPRVREAYLGDSDA</sequence>
<dbReference type="AlphaFoldDB" id="A0A0F9W284"/>
<evidence type="ECO:0000256" key="2">
    <source>
        <dbReference type="ARBA" id="ARBA00022741"/>
    </source>
</evidence>
<evidence type="ECO:0000313" key="5">
    <source>
        <dbReference type="EMBL" id="KKO10435.1"/>
    </source>
</evidence>
<proteinExistence type="predicted"/>
<dbReference type="InterPro" id="IPR032823">
    <property type="entry name" value="BCA_ABC_TP_C"/>
</dbReference>
<reference evidence="5" key="1">
    <citation type="journal article" date="2015" name="Nature">
        <title>Complex archaea that bridge the gap between prokaryotes and eukaryotes.</title>
        <authorList>
            <person name="Spang A."/>
            <person name="Saw J.H."/>
            <person name="Jorgensen S.L."/>
            <person name="Zaremba-Niedzwiedzka K."/>
            <person name="Martijn J."/>
            <person name="Lind A.E."/>
            <person name="van Eijk R."/>
            <person name="Schleper C."/>
            <person name="Guy L."/>
            <person name="Ettema T.J."/>
        </authorList>
    </citation>
    <scope>NUCLEOTIDE SEQUENCE</scope>
</reference>
<dbReference type="GO" id="GO:0005886">
    <property type="term" value="C:plasma membrane"/>
    <property type="evidence" value="ECO:0007669"/>
    <property type="project" value="TreeGrafter"/>
</dbReference>
<dbReference type="InterPro" id="IPR003593">
    <property type="entry name" value="AAA+_ATPase"/>
</dbReference>
<keyword evidence="2" id="KW-0547">Nucleotide-binding</keyword>